<dbReference type="Proteomes" id="UP000315082">
    <property type="component" value="Chromosome"/>
</dbReference>
<feature type="region of interest" description="Disordered" evidence="1">
    <location>
        <begin position="1"/>
        <end position="65"/>
    </location>
</feature>
<dbReference type="AlphaFoldDB" id="A0A518K1T8"/>
<dbReference type="OrthoDB" id="215254at2"/>
<dbReference type="InterPro" id="IPR011112">
    <property type="entry name" value="Rho-like_N"/>
</dbReference>
<feature type="domain" description="Rho termination factor-like N-terminal" evidence="2">
    <location>
        <begin position="61"/>
        <end position="99"/>
    </location>
</feature>
<evidence type="ECO:0000259" key="2">
    <source>
        <dbReference type="SMART" id="SM00959"/>
    </source>
</evidence>
<keyword evidence="4" id="KW-1185">Reference proteome</keyword>
<name>A0A518K1T8_9BACT</name>
<dbReference type="SMART" id="SM00959">
    <property type="entry name" value="Rho_N"/>
    <property type="match status" value="1"/>
</dbReference>
<organism evidence="3 4">
    <name type="scientific">Rosistilla carotiformis</name>
    <dbReference type="NCBI Taxonomy" id="2528017"/>
    <lineage>
        <taxon>Bacteria</taxon>
        <taxon>Pseudomonadati</taxon>
        <taxon>Planctomycetota</taxon>
        <taxon>Planctomycetia</taxon>
        <taxon>Pirellulales</taxon>
        <taxon>Pirellulaceae</taxon>
        <taxon>Rosistilla</taxon>
    </lineage>
</organism>
<proteinExistence type="predicted"/>
<gene>
    <name evidence="3" type="ORF">Poly24_55130</name>
</gene>
<evidence type="ECO:0000256" key="1">
    <source>
        <dbReference type="SAM" id="MobiDB-lite"/>
    </source>
</evidence>
<feature type="compositionally biased region" description="Basic and acidic residues" evidence="1">
    <location>
        <begin position="1"/>
        <end position="33"/>
    </location>
</feature>
<reference evidence="3 4" key="1">
    <citation type="submission" date="2019-02" db="EMBL/GenBank/DDBJ databases">
        <title>Deep-cultivation of Planctomycetes and their phenomic and genomic characterization uncovers novel biology.</title>
        <authorList>
            <person name="Wiegand S."/>
            <person name="Jogler M."/>
            <person name="Boedeker C."/>
            <person name="Pinto D."/>
            <person name="Vollmers J."/>
            <person name="Rivas-Marin E."/>
            <person name="Kohn T."/>
            <person name="Peeters S.H."/>
            <person name="Heuer A."/>
            <person name="Rast P."/>
            <person name="Oberbeckmann S."/>
            <person name="Bunk B."/>
            <person name="Jeske O."/>
            <person name="Meyerdierks A."/>
            <person name="Storesund J.E."/>
            <person name="Kallscheuer N."/>
            <person name="Luecker S."/>
            <person name="Lage O.M."/>
            <person name="Pohl T."/>
            <person name="Merkel B.J."/>
            <person name="Hornburger P."/>
            <person name="Mueller R.-W."/>
            <person name="Bruemmer F."/>
            <person name="Labrenz M."/>
            <person name="Spormann A.M."/>
            <person name="Op den Camp H."/>
            <person name="Overmann J."/>
            <person name="Amann R."/>
            <person name="Jetten M.S.M."/>
            <person name="Mascher T."/>
            <person name="Medema M.H."/>
            <person name="Devos D.P."/>
            <person name="Kaster A.-K."/>
            <person name="Ovreas L."/>
            <person name="Rohde M."/>
            <person name="Galperin M.Y."/>
            <person name="Jogler C."/>
        </authorList>
    </citation>
    <scope>NUCLEOTIDE SEQUENCE [LARGE SCALE GENOMIC DNA]</scope>
    <source>
        <strain evidence="3 4">Poly24</strain>
    </source>
</reference>
<dbReference type="GO" id="GO:0006353">
    <property type="term" value="P:DNA-templated transcription termination"/>
    <property type="evidence" value="ECO:0007669"/>
    <property type="project" value="InterPro"/>
</dbReference>
<accession>A0A518K1T8</accession>
<dbReference type="Pfam" id="PF07498">
    <property type="entry name" value="Rho_N"/>
    <property type="match status" value="1"/>
</dbReference>
<dbReference type="RefSeq" id="WP_145102469.1">
    <property type="nucleotide sequence ID" value="NZ_CP036348.1"/>
</dbReference>
<dbReference type="KEGG" id="rcf:Poly24_55130"/>
<dbReference type="InterPro" id="IPR036269">
    <property type="entry name" value="Rho_N_sf"/>
</dbReference>
<evidence type="ECO:0000313" key="4">
    <source>
        <dbReference type="Proteomes" id="UP000315082"/>
    </source>
</evidence>
<feature type="compositionally biased region" description="Low complexity" evidence="1">
    <location>
        <begin position="47"/>
        <end position="61"/>
    </location>
</feature>
<dbReference type="Gene3D" id="1.10.720.10">
    <property type="match status" value="1"/>
</dbReference>
<protein>
    <recommendedName>
        <fullName evidence="2">Rho termination factor-like N-terminal domain-containing protein</fullName>
    </recommendedName>
</protein>
<dbReference type="EMBL" id="CP036348">
    <property type="protein sequence ID" value="QDV71773.1"/>
    <property type="molecule type" value="Genomic_DNA"/>
</dbReference>
<sequence>MPRWSDKDQRQYEHIKESQRDSGRSEARAKEVAARTVNKQRREEGRTPNTTTQGTGNPNTPLEDRTVDALRNIASNLNISGRSKMRKRELIEAIRSRRS</sequence>
<dbReference type="SUPFAM" id="SSF68912">
    <property type="entry name" value="Rho N-terminal domain-like"/>
    <property type="match status" value="1"/>
</dbReference>
<evidence type="ECO:0000313" key="3">
    <source>
        <dbReference type="EMBL" id="QDV71773.1"/>
    </source>
</evidence>